<feature type="region of interest" description="Disordered" evidence="1">
    <location>
        <begin position="26"/>
        <end position="48"/>
    </location>
</feature>
<evidence type="ECO:0000313" key="4">
    <source>
        <dbReference type="Proteomes" id="UP000672039"/>
    </source>
</evidence>
<name>A0ABX7WWY9_9GAMM</name>
<proteinExistence type="predicted"/>
<evidence type="ECO:0000256" key="1">
    <source>
        <dbReference type="SAM" id="MobiDB-lite"/>
    </source>
</evidence>
<protein>
    <recommendedName>
        <fullName evidence="5">Hemolysin</fullName>
    </recommendedName>
</protein>
<feature type="signal peptide" evidence="2">
    <location>
        <begin position="1"/>
        <end position="27"/>
    </location>
</feature>
<dbReference type="RefSeq" id="WP_210224107.1">
    <property type="nucleotide sequence ID" value="NZ_CP072801.1"/>
</dbReference>
<sequence length="104" mass="10533">MLNTPNKLKFATALFLAFATYAMSSNAETGRGGQGGQGGPQGGPPQEAIQACASLTEGTACSFTGRQGETMTGSCITPPRGEASLICAPEGGKMPPPRPEKSAE</sequence>
<evidence type="ECO:0000256" key="2">
    <source>
        <dbReference type="SAM" id="SignalP"/>
    </source>
</evidence>
<keyword evidence="4" id="KW-1185">Reference proteome</keyword>
<evidence type="ECO:0008006" key="5">
    <source>
        <dbReference type="Google" id="ProtNLM"/>
    </source>
</evidence>
<reference evidence="3 4" key="1">
    <citation type="submission" date="2021-04" db="EMBL/GenBank/DDBJ databases">
        <title>Genomics, taxonomy and metabolism of representatives of sulfur bacteria of the genus Thiothrix: Thiothrix fructosivorans QT, Thiothrix unzii A1T and three new species, Thiothrix subterranea sp. nov., Thiothrix litoralis sp. nov. and 'Candidatus Thiothrix anitrata' sp. nov.</title>
        <authorList>
            <person name="Ravin N.V."/>
            <person name="Smolyakov D."/>
            <person name="Rudenko T.S."/>
            <person name="Mardanov A.V."/>
            <person name="Beletsky A.V."/>
            <person name="Markov N.D."/>
            <person name="Fomenkov A.I."/>
            <person name="Roberts R.J."/>
            <person name="Karnachuk O.V."/>
            <person name="Novikov A."/>
            <person name="Grabovich M.Y."/>
        </authorList>
    </citation>
    <scope>NUCLEOTIDE SEQUENCE [LARGE SCALE GENOMIC DNA]</scope>
    <source>
        <strain evidence="3 4">AS</strain>
    </source>
</reference>
<dbReference type="EMBL" id="CP072801">
    <property type="protein sequence ID" value="QTR47871.1"/>
    <property type="molecule type" value="Genomic_DNA"/>
</dbReference>
<feature type="compositionally biased region" description="Gly residues" evidence="1">
    <location>
        <begin position="30"/>
        <end position="41"/>
    </location>
</feature>
<evidence type="ECO:0000313" key="3">
    <source>
        <dbReference type="EMBL" id="QTR47871.1"/>
    </source>
</evidence>
<gene>
    <name evidence="3" type="ORF">J9253_08125</name>
</gene>
<accession>A0ABX7WWY9</accession>
<feature type="chain" id="PRO_5045304882" description="Hemolysin" evidence="2">
    <location>
        <begin position="28"/>
        <end position="104"/>
    </location>
</feature>
<organism evidence="3 4">
    <name type="scientific">Thiothrix litoralis</name>
    <dbReference type="NCBI Taxonomy" id="2891210"/>
    <lineage>
        <taxon>Bacteria</taxon>
        <taxon>Pseudomonadati</taxon>
        <taxon>Pseudomonadota</taxon>
        <taxon>Gammaproteobacteria</taxon>
        <taxon>Thiotrichales</taxon>
        <taxon>Thiotrichaceae</taxon>
        <taxon>Thiothrix</taxon>
    </lineage>
</organism>
<dbReference type="Proteomes" id="UP000672039">
    <property type="component" value="Chromosome"/>
</dbReference>
<feature type="compositionally biased region" description="Polar residues" evidence="1">
    <location>
        <begin position="64"/>
        <end position="75"/>
    </location>
</feature>
<keyword evidence="2" id="KW-0732">Signal</keyword>
<feature type="region of interest" description="Disordered" evidence="1">
    <location>
        <begin position="64"/>
        <end position="104"/>
    </location>
</feature>